<dbReference type="Proteomes" id="UP000467105">
    <property type="component" value="Chromosome"/>
</dbReference>
<dbReference type="EMBL" id="AP022614">
    <property type="protein sequence ID" value="BBZ43222.1"/>
    <property type="molecule type" value="Genomic_DNA"/>
</dbReference>
<dbReference type="InterPro" id="IPR048159">
    <property type="entry name" value="Acyl_transf_PE"/>
</dbReference>
<keyword evidence="2" id="KW-1185">Reference proteome</keyword>
<sequence>MQKLLARVAALLSVGAAGCLGTGTTSADDTPIGGPPTPGAPGDQTAFALGGAHVLGIPYDEYIREEGAQWFPGQKREIVRYPAGQVQGHVLERLFPGIGKFDENFPGLGLDGPSVGESVDVGVDNLDAAIKTGRPGTAIGLSEGGFVVDGEQARLANDPAAPPPGTLNFATFGDPIGHHAFGQSFLTAMFPPGSVVPALDYRMPAPSESQYDTDRFVAAYDSIADFPDRPDNMFALANTLLGLATGHTAVAFTNPSMVPPQNIRTTINSRGARDTTIMVPEKHLPLVMPLKYIGIPEDTLDKLDAILIPRVNAGYARNDDPATAPVQVDPVHGFDPAEVTAPANQATFGGGADPLSQILSGATSVLSHFGKD</sequence>
<dbReference type="RefSeq" id="WP_085267333.1">
    <property type="nucleotide sequence ID" value="NZ_AP022614.1"/>
</dbReference>
<gene>
    <name evidence="1" type="ORF">MPRM_05030</name>
</gene>
<dbReference type="InterPro" id="IPR013228">
    <property type="entry name" value="PE-PPE_C"/>
</dbReference>
<protein>
    <submittedName>
        <fullName evidence="1">PE-PPE domain-containing protein</fullName>
    </submittedName>
</protein>
<dbReference type="Pfam" id="PF08237">
    <property type="entry name" value="PE-PPE"/>
    <property type="match status" value="1"/>
</dbReference>
<evidence type="ECO:0000313" key="1">
    <source>
        <dbReference type="EMBL" id="BBZ43222.1"/>
    </source>
</evidence>
<organism evidence="1 2">
    <name type="scientific">Mycobacterium parmense</name>
    <dbReference type="NCBI Taxonomy" id="185642"/>
    <lineage>
        <taxon>Bacteria</taxon>
        <taxon>Bacillati</taxon>
        <taxon>Actinomycetota</taxon>
        <taxon>Actinomycetes</taxon>
        <taxon>Mycobacteriales</taxon>
        <taxon>Mycobacteriaceae</taxon>
        <taxon>Mycobacterium</taxon>
        <taxon>Mycobacterium simiae complex</taxon>
    </lineage>
</organism>
<dbReference type="NCBIfam" id="NF041570">
    <property type="entry name" value="acyltasePE"/>
    <property type="match status" value="1"/>
</dbReference>
<dbReference type="PROSITE" id="PS51257">
    <property type="entry name" value="PROKAR_LIPOPROTEIN"/>
    <property type="match status" value="1"/>
</dbReference>
<proteinExistence type="predicted"/>
<accession>A0A7I7YPX1</accession>
<evidence type="ECO:0000313" key="2">
    <source>
        <dbReference type="Proteomes" id="UP000467105"/>
    </source>
</evidence>
<name>A0A7I7YPX1_9MYCO</name>
<dbReference type="AlphaFoldDB" id="A0A7I7YPX1"/>
<dbReference type="OrthoDB" id="5168602at2"/>
<reference evidence="1 2" key="1">
    <citation type="journal article" date="2019" name="Emerg. Microbes Infect.">
        <title>Comprehensive subspecies identification of 175 nontuberculous mycobacteria species based on 7547 genomic profiles.</title>
        <authorList>
            <person name="Matsumoto Y."/>
            <person name="Kinjo T."/>
            <person name="Motooka D."/>
            <person name="Nabeya D."/>
            <person name="Jung N."/>
            <person name="Uechi K."/>
            <person name="Horii T."/>
            <person name="Iida T."/>
            <person name="Fujita J."/>
            <person name="Nakamura S."/>
        </authorList>
    </citation>
    <scope>NUCLEOTIDE SEQUENCE [LARGE SCALE GENOMIC DNA]</scope>
    <source>
        <strain evidence="1 2">JCM 14742</strain>
    </source>
</reference>